<dbReference type="Proteomes" id="UP000266649">
    <property type="component" value="Unassembled WGS sequence"/>
</dbReference>
<protein>
    <submittedName>
        <fullName evidence="3">Tol-pal system-associated acyl-CoA thioesterase</fullName>
    </submittedName>
</protein>
<proteinExistence type="inferred from homology"/>
<accession>A0A398BQH0</accession>
<dbReference type="CDD" id="cd00586">
    <property type="entry name" value="4HBT"/>
    <property type="match status" value="1"/>
</dbReference>
<dbReference type="EMBL" id="QXXQ01000003">
    <property type="protein sequence ID" value="RID92622.1"/>
    <property type="molecule type" value="Genomic_DNA"/>
</dbReference>
<dbReference type="InterPro" id="IPR014166">
    <property type="entry name" value="Tol-Pal_acyl-CoA_thioesterase"/>
</dbReference>
<dbReference type="Pfam" id="PF13279">
    <property type="entry name" value="4HBT_2"/>
    <property type="match status" value="1"/>
</dbReference>
<dbReference type="SUPFAM" id="SSF54637">
    <property type="entry name" value="Thioesterase/thiol ester dehydrase-isomerase"/>
    <property type="match status" value="1"/>
</dbReference>
<dbReference type="Gene3D" id="3.10.129.10">
    <property type="entry name" value="Hotdog Thioesterase"/>
    <property type="match status" value="1"/>
</dbReference>
<dbReference type="OrthoDB" id="9808429at2"/>
<dbReference type="NCBIfam" id="TIGR02799">
    <property type="entry name" value="thio_ybgC"/>
    <property type="match status" value="1"/>
</dbReference>
<reference evidence="3 4" key="1">
    <citation type="submission" date="2018-09" db="EMBL/GenBank/DDBJ databases">
        <title>Gemmobacter lutimaris sp. nov., a marine bacterium isolated from tidal flat.</title>
        <authorList>
            <person name="Lee D.W."/>
            <person name="Yoo Y."/>
            <person name="Kim J.-J."/>
            <person name="Kim B.S."/>
        </authorList>
    </citation>
    <scope>NUCLEOTIDE SEQUENCE [LARGE SCALE GENOMIC DNA]</scope>
    <source>
        <strain evidence="3 4">YJ-T1-11</strain>
    </source>
</reference>
<gene>
    <name evidence="3" type="primary">ybgC</name>
    <name evidence="3" type="ORF">D2N39_08295</name>
</gene>
<evidence type="ECO:0000256" key="2">
    <source>
        <dbReference type="ARBA" id="ARBA00022801"/>
    </source>
</evidence>
<dbReference type="AlphaFoldDB" id="A0A398BQH0"/>
<sequence>MSHSHAVRVYYEDTDLAGIVYYANYLKFIERGRSEWVRTRGVDQGRLKAETGIVFAVRRVEADYLRPAVFDDLLTVTTELRTLGGARIDLWQQVLRGDAVLFTAAVTLVCLGADGRAHRLPDAIRALLAPV</sequence>
<dbReference type="InterPro" id="IPR006684">
    <property type="entry name" value="YbgC/YbaW"/>
</dbReference>
<organism evidence="3 4">
    <name type="scientific">Gemmobacter lutimaris</name>
    <dbReference type="NCBI Taxonomy" id="2306023"/>
    <lineage>
        <taxon>Bacteria</taxon>
        <taxon>Pseudomonadati</taxon>
        <taxon>Pseudomonadota</taxon>
        <taxon>Alphaproteobacteria</taxon>
        <taxon>Rhodobacterales</taxon>
        <taxon>Paracoccaceae</taxon>
        <taxon>Gemmobacter</taxon>
    </lineage>
</organism>
<dbReference type="RefSeq" id="WP_119134294.1">
    <property type="nucleotide sequence ID" value="NZ_QXXQ01000003.1"/>
</dbReference>
<dbReference type="InterPro" id="IPR029069">
    <property type="entry name" value="HotDog_dom_sf"/>
</dbReference>
<comment type="similarity">
    <text evidence="1">Belongs to the 4-hydroxybenzoyl-CoA thioesterase family.</text>
</comment>
<comment type="caution">
    <text evidence="3">The sequence shown here is derived from an EMBL/GenBank/DDBJ whole genome shotgun (WGS) entry which is preliminary data.</text>
</comment>
<dbReference type="FunFam" id="3.10.129.10:FF:000004">
    <property type="entry name" value="Tol-pal system-associated acyl-CoA thioesterase"/>
    <property type="match status" value="1"/>
</dbReference>
<dbReference type="GO" id="GO:0047617">
    <property type="term" value="F:fatty acyl-CoA hydrolase activity"/>
    <property type="evidence" value="ECO:0007669"/>
    <property type="project" value="TreeGrafter"/>
</dbReference>
<dbReference type="NCBIfam" id="TIGR00051">
    <property type="entry name" value="YbgC/FadM family acyl-CoA thioesterase"/>
    <property type="match status" value="1"/>
</dbReference>
<keyword evidence="4" id="KW-1185">Reference proteome</keyword>
<evidence type="ECO:0000313" key="3">
    <source>
        <dbReference type="EMBL" id="RID92622.1"/>
    </source>
</evidence>
<keyword evidence="2" id="KW-0378">Hydrolase</keyword>
<dbReference type="PIRSF" id="PIRSF003230">
    <property type="entry name" value="YbgC"/>
    <property type="match status" value="1"/>
</dbReference>
<dbReference type="InterPro" id="IPR050563">
    <property type="entry name" value="4-hydroxybenzoyl-CoA_TE"/>
</dbReference>
<dbReference type="PANTHER" id="PTHR31793">
    <property type="entry name" value="4-HYDROXYBENZOYL-COA THIOESTERASE FAMILY MEMBER"/>
    <property type="match status" value="1"/>
</dbReference>
<dbReference type="PANTHER" id="PTHR31793:SF37">
    <property type="entry name" value="ACYL-COA THIOESTER HYDROLASE YBGC"/>
    <property type="match status" value="1"/>
</dbReference>
<evidence type="ECO:0000313" key="4">
    <source>
        <dbReference type="Proteomes" id="UP000266649"/>
    </source>
</evidence>
<evidence type="ECO:0000256" key="1">
    <source>
        <dbReference type="ARBA" id="ARBA00005953"/>
    </source>
</evidence>
<name>A0A398BQH0_9RHOB</name>